<dbReference type="InterPro" id="IPR037066">
    <property type="entry name" value="Plug_dom_sf"/>
</dbReference>
<dbReference type="Pfam" id="PF07715">
    <property type="entry name" value="Plug"/>
    <property type="match status" value="1"/>
</dbReference>
<feature type="domain" description="TonB-dependent receptor plug" evidence="2">
    <location>
        <begin position="1"/>
        <end position="39"/>
    </location>
</feature>
<dbReference type="Proteomes" id="UP000027601">
    <property type="component" value="Unassembled WGS sequence"/>
</dbReference>
<dbReference type="SUPFAM" id="SSF56935">
    <property type="entry name" value="Porins"/>
    <property type="match status" value="1"/>
</dbReference>
<accession>A0A069D2E4</accession>
<organism evidence="3 4">
    <name type="scientific">Bacteroides graminisolvens DSM 19988 = JCM 15093</name>
    <dbReference type="NCBI Taxonomy" id="1121097"/>
    <lineage>
        <taxon>Bacteria</taxon>
        <taxon>Pseudomonadati</taxon>
        <taxon>Bacteroidota</taxon>
        <taxon>Bacteroidia</taxon>
        <taxon>Bacteroidales</taxon>
        <taxon>Bacteroidaceae</taxon>
        <taxon>Bacteroides</taxon>
    </lineage>
</organism>
<dbReference type="InterPro" id="IPR012910">
    <property type="entry name" value="Plug_dom"/>
</dbReference>
<reference evidence="3 4" key="1">
    <citation type="journal article" date="2015" name="Microbes Environ.">
        <title>Distribution and evolution of nitrogen fixation genes in the phylum bacteroidetes.</title>
        <authorList>
            <person name="Inoue J."/>
            <person name="Oshima K."/>
            <person name="Suda W."/>
            <person name="Sakamoto M."/>
            <person name="Iino T."/>
            <person name="Noda S."/>
            <person name="Hongoh Y."/>
            <person name="Hattori M."/>
            <person name="Ohkuma M."/>
        </authorList>
    </citation>
    <scope>NUCLEOTIDE SEQUENCE [LARGE SCALE GENOMIC DNA]</scope>
    <source>
        <strain evidence="3 4">JCM 15093</strain>
    </source>
</reference>
<evidence type="ECO:0000256" key="1">
    <source>
        <dbReference type="PROSITE-ProRule" id="PRU01360"/>
    </source>
</evidence>
<keyword evidence="4" id="KW-1185">Reference proteome</keyword>
<keyword evidence="1" id="KW-1134">Transmembrane beta strand</keyword>
<dbReference type="EMBL" id="BAJS01000007">
    <property type="protein sequence ID" value="GAK36495.1"/>
    <property type="molecule type" value="Genomic_DNA"/>
</dbReference>
<dbReference type="InterPro" id="IPR039426">
    <property type="entry name" value="TonB-dep_rcpt-like"/>
</dbReference>
<sequence>MIDGVPGSLSTVAPEDVESVDVLKDGSAAAIYGTRGTNG</sequence>
<keyword evidence="1" id="KW-0472">Membrane</keyword>
<keyword evidence="1" id="KW-0812">Transmembrane</keyword>
<comment type="similarity">
    <text evidence="1">Belongs to the TonB-dependent receptor family.</text>
</comment>
<gene>
    <name evidence="3" type="ORF">JCM15093_1663</name>
</gene>
<dbReference type="NCBIfam" id="TIGR04057">
    <property type="entry name" value="SusC_RagA_signa"/>
    <property type="match status" value="1"/>
</dbReference>
<comment type="subcellular location">
    <subcellularLocation>
        <location evidence="1">Cell outer membrane</location>
        <topology evidence="1">Multi-pass membrane protein</topology>
    </subcellularLocation>
</comment>
<dbReference type="GO" id="GO:0009279">
    <property type="term" value="C:cell outer membrane"/>
    <property type="evidence" value="ECO:0007669"/>
    <property type="project" value="UniProtKB-SubCell"/>
</dbReference>
<dbReference type="InterPro" id="IPR023997">
    <property type="entry name" value="TonB-dep_OMP_SusC/RagA_CS"/>
</dbReference>
<evidence type="ECO:0000313" key="4">
    <source>
        <dbReference type="Proteomes" id="UP000027601"/>
    </source>
</evidence>
<name>A0A069D2E4_9BACE</name>
<dbReference type="Gene3D" id="2.170.130.10">
    <property type="entry name" value="TonB-dependent receptor, plug domain"/>
    <property type="match status" value="1"/>
</dbReference>
<evidence type="ECO:0000313" key="3">
    <source>
        <dbReference type="EMBL" id="GAK36495.1"/>
    </source>
</evidence>
<evidence type="ECO:0000259" key="2">
    <source>
        <dbReference type="Pfam" id="PF07715"/>
    </source>
</evidence>
<comment type="caution">
    <text evidence="3">The sequence shown here is derived from an EMBL/GenBank/DDBJ whole genome shotgun (WGS) entry which is preliminary data.</text>
</comment>
<protein>
    <submittedName>
        <fullName evidence="3">Outer membrane protein</fullName>
    </submittedName>
</protein>
<keyword evidence="1" id="KW-0813">Transport</keyword>
<keyword evidence="1" id="KW-0998">Cell outer membrane</keyword>
<dbReference type="AlphaFoldDB" id="A0A069D2E4"/>
<dbReference type="eggNOG" id="COG4771">
    <property type="taxonomic scope" value="Bacteria"/>
</dbReference>
<proteinExistence type="inferred from homology"/>
<dbReference type="PROSITE" id="PS52016">
    <property type="entry name" value="TONB_DEPENDENT_REC_3"/>
    <property type="match status" value="1"/>
</dbReference>